<dbReference type="Proteomes" id="UP001344447">
    <property type="component" value="Unassembled WGS sequence"/>
</dbReference>
<keyword evidence="1 2" id="KW-1015">Disulfide bond</keyword>
<organism evidence="7 8">
    <name type="scientific">Dictyostelium firmibasis</name>
    <dbReference type="NCBI Taxonomy" id="79012"/>
    <lineage>
        <taxon>Eukaryota</taxon>
        <taxon>Amoebozoa</taxon>
        <taxon>Evosea</taxon>
        <taxon>Eumycetozoa</taxon>
        <taxon>Dictyostelia</taxon>
        <taxon>Dictyosteliales</taxon>
        <taxon>Dictyosteliaceae</taxon>
        <taxon>Dictyostelium</taxon>
    </lineage>
</organism>
<keyword evidence="8" id="KW-1185">Reference proteome</keyword>
<evidence type="ECO:0000313" key="7">
    <source>
        <dbReference type="EMBL" id="KAK5577308.1"/>
    </source>
</evidence>
<proteinExistence type="predicted"/>
<gene>
    <name evidence="7" type="ORF">RB653_002249</name>
</gene>
<feature type="domain" description="EGF-like" evidence="6">
    <location>
        <begin position="889"/>
        <end position="922"/>
    </location>
</feature>
<dbReference type="CDD" id="cd00054">
    <property type="entry name" value="EGF_CA"/>
    <property type="match status" value="1"/>
</dbReference>
<dbReference type="PROSITE" id="PS50026">
    <property type="entry name" value="EGF_3"/>
    <property type="match status" value="1"/>
</dbReference>
<evidence type="ECO:0000256" key="3">
    <source>
        <dbReference type="SAM" id="MobiDB-lite"/>
    </source>
</evidence>
<protein>
    <recommendedName>
        <fullName evidence="6">EGF-like domain-containing protein</fullName>
    </recommendedName>
</protein>
<dbReference type="InterPro" id="IPR013111">
    <property type="entry name" value="EGF_extracell"/>
</dbReference>
<keyword evidence="2" id="KW-0245">EGF-like domain</keyword>
<dbReference type="InterPro" id="IPR002909">
    <property type="entry name" value="IPT_dom"/>
</dbReference>
<name>A0AAN7U8E4_9MYCE</name>
<comment type="caution">
    <text evidence="7">The sequence shown here is derived from an EMBL/GenBank/DDBJ whole genome shotgun (WGS) entry which is preliminary data.</text>
</comment>
<evidence type="ECO:0000256" key="4">
    <source>
        <dbReference type="SAM" id="Phobius"/>
    </source>
</evidence>
<dbReference type="InterPro" id="IPR014756">
    <property type="entry name" value="Ig_E-set"/>
</dbReference>
<dbReference type="AlphaFoldDB" id="A0AAN7U8E4"/>
<dbReference type="Pfam" id="PF22933">
    <property type="entry name" value="ComC_SSD"/>
    <property type="match status" value="1"/>
</dbReference>
<feature type="transmembrane region" description="Helical" evidence="4">
    <location>
        <begin position="1178"/>
        <end position="1201"/>
    </location>
</feature>
<reference evidence="7 8" key="1">
    <citation type="submission" date="2023-11" db="EMBL/GenBank/DDBJ databases">
        <title>Dfirmibasis_genome.</title>
        <authorList>
            <person name="Edelbroek B."/>
            <person name="Kjellin J."/>
            <person name="Jerlstrom-Hultqvist J."/>
            <person name="Soderbom F."/>
        </authorList>
    </citation>
    <scope>NUCLEOTIDE SEQUENCE [LARGE SCALE GENOMIC DNA]</scope>
    <source>
        <strain evidence="7 8">TNS-C-14</strain>
    </source>
</reference>
<evidence type="ECO:0000256" key="1">
    <source>
        <dbReference type="ARBA" id="ARBA00023157"/>
    </source>
</evidence>
<dbReference type="Gene3D" id="2.60.40.10">
    <property type="entry name" value="Immunoglobulins"/>
    <property type="match status" value="1"/>
</dbReference>
<keyword evidence="4" id="KW-0472">Membrane</keyword>
<dbReference type="PANTHER" id="PTHR31378">
    <property type="entry name" value="EGF-LIKE DOMAIN-CONTAINING PROTEIN-RELATED-RELATED"/>
    <property type="match status" value="1"/>
</dbReference>
<dbReference type="SUPFAM" id="SSF81296">
    <property type="entry name" value="E set domains"/>
    <property type="match status" value="2"/>
</dbReference>
<comment type="caution">
    <text evidence="2">Lacks conserved residue(s) required for the propagation of feature annotation.</text>
</comment>
<feature type="chain" id="PRO_5042819055" description="EGF-like domain-containing protein" evidence="5">
    <location>
        <begin position="22"/>
        <end position="1223"/>
    </location>
</feature>
<dbReference type="InterPro" id="IPR013783">
    <property type="entry name" value="Ig-like_fold"/>
</dbReference>
<feature type="signal peptide" evidence="5">
    <location>
        <begin position="1"/>
        <end position="21"/>
    </location>
</feature>
<dbReference type="Pfam" id="PF07974">
    <property type="entry name" value="EGF_2"/>
    <property type="match status" value="1"/>
</dbReference>
<dbReference type="CDD" id="cd00603">
    <property type="entry name" value="IPT_PCSR"/>
    <property type="match status" value="1"/>
</dbReference>
<feature type="region of interest" description="Disordered" evidence="3">
    <location>
        <begin position="921"/>
        <end position="942"/>
    </location>
</feature>
<feature type="disulfide bond" evidence="2">
    <location>
        <begin position="893"/>
        <end position="903"/>
    </location>
</feature>
<keyword evidence="4" id="KW-0812">Transmembrane</keyword>
<evidence type="ECO:0000259" key="6">
    <source>
        <dbReference type="PROSITE" id="PS50026"/>
    </source>
</evidence>
<evidence type="ECO:0000256" key="5">
    <source>
        <dbReference type="SAM" id="SignalP"/>
    </source>
</evidence>
<keyword evidence="4" id="KW-1133">Transmembrane helix</keyword>
<dbReference type="InterPro" id="IPR054484">
    <property type="entry name" value="ComC_SSD"/>
</dbReference>
<accession>A0AAN7U8E4</accession>
<dbReference type="Gene3D" id="2.10.25.10">
    <property type="entry name" value="Laminin"/>
    <property type="match status" value="1"/>
</dbReference>
<dbReference type="PANTHER" id="PTHR31378:SF14">
    <property type="entry name" value="EGF-LIKE DOMAIN-CONTAINING PROTEIN"/>
    <property type="match status" value="1"/>
</dbReference>
<keyword evidence="5" id="KW-0732">Signal</keyword>
<dbReference type="Pfam" id="PF01833">
    <property type="entry name" value="TIG"/>
    <property type="match status" value="2"/>
</dbReference>
<evidence type="ECO:0000256" key="2">
    <source>
        <dbReference type="PROSITE-ProRule" id="PRU00076"/>
    </source>
</evidence>
<dbReference type="EMBL" id="JAVFKY010000004">
    <property type="protein sequence ID" value="KAK5577308.1"/>
    <property type="molecule type" value="Genomic_DNA"/>
</dbReference>
<sequence>MNFIIILFFFIFIKQCIFIDALKIDSYQQINQTISVYGSGFGSDPNSLEFSIGASKYSGANLILHDDMQVNFDIGTRGVYNGMLKVTLSGNSFDYGDIEITPTITSISFQSSLNTMYPSECTIIGNNFDASKIGAEIFYNGINITNCNASQWSNDFPVAYTCQIPPGVGSFVIDSKVGSKYSNNLTLWYEPPYIGDVLQVLYHSNSLITIEGHNFEPYPLNKTIVSIDGVEAEIVFSNYTHILFKHDNTLKPTNGSFFKVFIDVGGLNVTKDSQLYNSPSTFASPKEENGKCIINLFYPNWNYTDFFFNEISVKSYCTLSPYPGYSDTDFISRLICDFPPSIKSGSAYFTDTISRLDLEILLSPYVITPSTQQINDWPLNGGEISFYGKHFDKTMFNGSSNNLVINYNGNTFTNYNLINNTFMTFNIPPGNGTNNLLYISSVVNSPQPPFNITFVVPEIIIDSIVQINQSLLIKGSNLIITSSMIITLSGIDITSYCNNNVSDIICGPTLPIGVKSGQLLIESNGYKSATYILYLTPVITSIYPNLFDTTSNETLTINGVYFESIDPISQKSNNLQILIDNTVVTSVFINSTSITTTILPGVGSNHQIKVSINQTRFSNNDTFSYYQPIILDFKQTNNQFEIKGNYLGINSEDNKVYYNNIQIESKVSSLNTLELTLLDSFSNGEVYVQVGNQKSNIYSTFLTPIINSISKKPYVDGSSVITVYGNYFSNLNYQTKQSTPTTFEFKLDNNPSNSILLPCNYIDTISYSCEFTTKGYGNAILSATKTDSSNTYISNSFNLSYQEPKVIQSTSLFYKVAGLINITVESYSADSLQVFVSNSECTNAIALINKQIQCNYQADVPPNSDGKSLNITVISNSMVGINEVFYYNTRHECPNNCSNHGICNLVNGQCKCSNEWQSNDCSQEKQPPLPEPSVDNNGETTLDGGNNINFTVSITYLRETDLNGKTVKVLSLKDIKWNNQSQISKTQSYFNGTFDNDSVQVELDVTFFKDEENFDFAGDTILIPSNSMKYIILISNWNFTSPLNNLQVIYNSQTTAFYDNGCEIIQANSSSNLDEESKVTESVTWFQLVSGNSAMDAKFSRRMFVDDRVRMASVSILDSNDSLYNLTSQSNSNESYKKLIAITTPYFRSNVKLDPSFSSLLQPSSSTSECENKNKWKIPVIAVLCSVGGATIVAITATMIYKSYKNKKINLEFASKLKAIGEQ</sequence>
<evidence type="ECO:0000313" key="8">
    <source>
        <dbReference type="Proteomes" id="UP001344447"/>
    </source>
</evidence>
<dbReference type="InterPro" id="IPR000742">
    <property type="entry name" value="EGF"/>
</dbReference>
<feature type="disulfide bond" evidence="2">
    <location>
        <begin position="912"/>
        <end position="921"/>
    </location>
</feature>